<protein>
    <recommendedName>
        <fullName evidence="2">Endonuclease/exonuclease/phosphatase domain-containing protein</fullName>
    </recommendedName>
</protein>
<dbReference type="AlphaFoldDB" id="A0A0L8H4T5"/>
<gene>
    <name evidence="1" type="ORF">OCBIM_22022330mg</name>
</gene>
<proteinExistence type="predicted"/>
<reference evidence="1" key="1">
    <citation type="submission" date="2015-07" db="EMBL/GenBank/DDBJ databases">
        <title>MeaNS - Measles Nucleotide Surveillance Program.</title>
        <authorList>
            <person name="Tran T."/>
            <person name="Druce J."/>
        </authorList>
    </citation>
    <scope>NUCLEOTIDE SEQUENCE</scope>
    <source>
        <strain evidence="1">UCB-OBI-ISO-001</strain>
        <tissue evidence="1">Gonad</tissue>
    </source>
</reference>
<evidence type="ECO:0008006" key="2">
    <source>
        <dbReference type="Google" id="ProtNLM"/>
    </source>
</evidence>
<feature type="non-terminal residue" evidence="1">
    <location>
        <position position="1"/>
    </location>
</feature>
<evidence type="ECO:0000313" key="1">
    <source>
        <dbReference type="EMBL" id="KOF84288.1"/>
    </source>
</evidence>
<dbReference type="EMBL" id="KQ419199">
    <property type="protein sequence ID" value="KOF84288.1"/>
    <property type="molecule type" value="Genomic_DNA"/>
</dbReference>
<name>A0A0L8H4T5_OCTBM</name>
<accession>A0A0L8H4T5</accession>
<sequence>RPITGDFNFLSLSCPEGYIQPRTIKLNWMDMNALLDTTKYFLTQQIITRPTRENNIFDIVFTTNTDFIHNVQVIPTAISDHKIIQLSVYGSKKQHQHPLQLVTADSNTYPKIYRYKW</sequence>
<organism evidence="1">
    <name type="scientific">Octopus bimaculoides</name>
    <name type="common">California two-spotted octopus</name>
    <dbReference type="NCBI Taxonomy" id="37653"/>
    <lineage>
        <taxon>Eukaryota</taxon>
        <taxon>Metazoa</taxon>
        <taxon>Spiralia</taxon>
        <taxon>Lophotrochozoa</taxon>
        <taxon>Mollusca</taxon>
        <taxon>Cephalopoda</taxon>
        <taxon>Coleoidea</taxon>
        <taxon>Octopodiformes</taxon>
        <taxon>Octopoda</taxon>
        <taxon>Incirrata</taxon>
        <taxon>Octopodidae</taxon>
        <taxon>Octopus</taxon>
    </lineage>
</organism>